<reference evidence="2 3" key="1">
    <citation type="submission" date="2018-06" db="EMBL/GenBank/DDBJ databases">
        <authorList>
            <consortium name="Pathogen Informatics"/>
            <person name="Doyle S."/>
        </authorList>
    </citation>
    <scope>NUCLEOTIDE SEQUENCE [LARGE SCALE GENOMIC DNA]</scope>
    <source>
        <strain evidence="2 3">NCTC12151</strain>
    </source>
</reference>
<name>A0A2X4UWH8_9GAMM</name>
<dbReference type="CDD" id="cd06259">
    <property type="entry name" value="YdcF-like"/>
    <property type="match status" value="1"/>
</dbReference>
<dbReference type="Gene3D" id="3.40.50.620">
    <property type="entry name" value="HUPs"/>
    <property type="match status" value="1"/>
</dbReference>
<evidence type="ECO:0000259" key="1">
    <source>
        <dbReference type="Pfam" id="PF02698"/>
    </source>
</evidence>
<accession>A0A2X4UWH8</accession>
<sequence length="201" mass="22661">MREKKRKQSVRRFCTSLCTLVLLYLLYTAVSIWNYSGKSEHAPVDAIIVLGAGVYKGEVSPVFRERIHHGISLYQKGMAKKIIFTGGYSEGSTQSDAAIAKHYAKARGVPAEDILCEEKSTITQENIQYAKEIMAEQGYQSAIIVSDPLHMKRAMLMAEDAGIKAYSSPTPTTRYVSLKNRLAFLGRETFFYVTYVIHRMF</sequence>
<evidence type="ECO:0000313" key="3">
    <source>
        <dbReference type="Proteomes" id="UP000249005"/>
    </source>
</evidence>
<dbReference type="KEGG" id="lri:NCTC12151_01528"/>
<feature type="domain" description="DUF218" evidence="1">
    <location>
        <begin position="45"/>
        <end position="177"/>
    </location>
</feature>
<dbReference type="RefSeq" id="WP_111740090.1">
    <property type="nucleotide sequence ID" value="NZ_LR698987.1"/>
</dbReference>
<dbReference type="PANTHER" id="PTHR30336:SF20">
    <property type="entry name" value="DUF218 DOMAIN-CONTAINING PROTEIN"/>
    <property type="match status" value="1"/>
</dbReference>
<dbReference type="GO" id="GO:0005886">
    <property type="term" value="C:plasma membrane"/>
    <property type="evidence" value="ECO:0007669"/>
    <property type="project" value="TreeGrafter"/>
</dbReference>
<dbReference type="OrthoDB" id="9782395at2"/>
<protein>
    <submittedName>
        <fullName evidence="2">DUF218 domain</fullName>
    </submittedName>
</protein>
<dbReference type="AlphaFoldDB" id="A0A2X4UWH8"/>
<keyword evidence="3" id="KW-1185">Reference proteome</keyword>
<dbReference type="EMBL" id="LS483470">
    <property type="protein sequence ID" value="SQI40068.1"/>
    <property type="molecule type" value="Genomic_DNA"/>
</dbReference>
<dbReference type="PANTHER" id="PTHR30336">
    <property type="entry name" value="INNER MEMBRANE PROTEIN, PROBABLE PERMEASE"/>
    <property type="match status" value="1"/>
</dbReference>
<dbReference type="InterPro" id="IPR003848">
    <property type="entry name" value="DUF218"/>
</dbReference>
<proteinExistence type="predicted"/>
<dbReference type="InterPro" id="IPR051599">
    <property type="entry name" value="Cell_Envelope_Assoc"/>
</dbReference>
<evidence type="ECO:0000313" key="2">
    <source>
        <dbReference type="EMBL" id="SQI40068.1"/>
    </source>
</evidence>
<gene>
    <name evidence="2" type="ORF">NCTC12151_01528</name>
</gene>
<dbReference type="Proteomes" id="UP000249005">
    <property type="component" value="Chromosome 1"/>
</dbReference>
<dbReference type="Pfam" id="PF02698">
    <property type="entry name" value="DUF218"/>
    <property type="match status" value="1"/>
</dbReference>
<dbReference type="InterPro" id="IPR014729">
    <property type="entry name" value="Rossmann-like_a/b/a_fold"/>
</dbReference>
<organism evidence="2 3">
    <name type="scientific">Leminorella richardii</name>
    <dbReference type="NCBI Taxonomy" id="158841"/>
    <lineage>
        <taxon>Bacteria</taxon>
        <taxon>Pseudomonadati</taxon>
        <taxon>Pseudomonadota</taxon>
        <taxon>Gammaproteobacteria</taxon>
        <taxon>Enterobacterales</taxon>
        <taxon>Budviciaceae</taxon>
        <taxon>Leminorella</taxon>
    </lineage>
</organism>